<evidence type="ECO:0000256" key="2">
    <source>
        <dbReference type="ARBA" id="ARBA00022490"/>
    </source>
</evidence>
<evidence type="ECO:0000256" key="4">
    <source>
        <dbReference type="ARBA" id="ARBA00022630"/>
    </source>
</evidence>
<proteinExistence type="inferred from homology"/>
<comment type="subcellular location">
    <subcellularLocation>
        <location evidence="10">Cytoplasm</location>
    </subcellularLocation>
</comment>
<comment type="catalytic activity">
    <reaction evidence="10">
        <text>uridine(54) in tRNA + (6R)-5,10-methylene-5,6,7,8-tetrahydrofolate + NADH + H(+) = 5-methyluridine(54) in tRNA + (6S)-5,6,7,8-tetrahydrofolate + NAD(+)</text>
        <dbReference type="Rhea" id="RHEA:16873"/>
        <dbReference type="Rhea" id="RHEA-COMP:10167"/>
        <dbReference type="Rhea" id="RHEA-COMP:10193"/>
        <dbReference type="ChEBI" id="CHEBI:15378"/>
        <dbReference type="ChEBI" id="CHEBI:15636"/>
        <dbReference type="ChEBI" id="CHEBI:57453"/>
        <dbReference type="ChEBI" id="CHEBI:57540"/>
        <dbReference type="ChEBI" id="CHEBI:57945"/>
        <dbReference type="ChEBI" id="CHEBI:65315"/>
        <dbReference type="ChEBI" id="CHEBI:74447"/>
        <dbReference type="EC" id="2.1.1.74"/>
    </reaction>
</comment>
<evidence type="ECO:0000313" key="12">
    <source>
        <dbReference type="EMBL" id="ANZ45208.1"/>
    </source>
</evidence>
<dbReference type="Proteomes" id="UP000093044">
    <property type="component" value="Chromosome"/>
</dbReference>
<keyword evidence="9 10" id="KW-0520">NAD</keyword>
<dbReference type="InterPro" id="IPR004417">
    <property type="entry name" value="TrmFO"/>
</dbReference>
<evidence type="ECO:0000256" key="8">
    <source>
        <dbReference type="ARBA" id="ARBA00022857"/>
    </source>
</evidence>
<dbReference type="InterPro" id="IPR002218">
    <property type="entry name" value="MnmG-rel"/>
</dbReference>
<evidence type="ECO:0000256" key="1">
    <source>
        <dbReference type="ARBA" id="ARBA00001974"/>
    </source>
</evidence>
<dbReference type="GO" id="GO:0005829">
    <property type="term" value="C:cytosol"/>
    <property type="evidence" value="ECO:0007669"/>
    <property type="project" value="TreeGrafter"/>
</dbReference>
<evidence type="ECO:0000259" key="11">
    <source>
        <dbReference type="Pfam" id="PF01134"/>
    </source>
</evidence>
<dbReference type="InterPro" id="IPR036188">
    <property type="entry name" value="FAD/NAD-bd_sf"/>
</dbReference>
<dbReference type="EC" id="2.1.1.74" evidence="10"/>
<evidence type="ECO:0000256" key="3">
    <source>
        <dbReference type="ARBA" id="ARBA00022603"/>
    </source>
</evidence>
<dbReference type="Pfam" id="PF01134">
    <property type="entry name" value="GIDA"/>
    <property type="match status" value="1"/>
</dbReference>
<feature type="binding site" evidence="10">
    <location>
        <begin position="12"/>
        <end position="17"/>
    </location>
    <ligand>
        <name>FAD</name>
        <dbReference type="ChEBI" id="CHEBI:57692"/>
    </ligand>
</feature>
<keyword evidence="8 10" id="KW-0521">NADP</keyword>
<dbReference type="SUPFAM" id="SSF51905">
    <property type="entry name" value="FAD/NAD(P)-binding domain"/>
    <property type="match status" value="1"/>
</dbReference>
<organism evidence="12 13">
    <name type="scientific">Cloacibacillus porcorum</name>
    <dbReference type="NCBI Taxonomy" id="1197717"/>
    <lineage>
        <taxon>Bacteria</taxon>
        <taxon>Thermotogati</taxon>
        <taxon>Synergistota</taxon>
        <taxon>Synergistia</taxon>
        <taxon>Synergistales</taxon>
        <taxon>Synergistaceae</taxon>
        <taxon>Cloacibacillus</taxon>
    </lineage>
</organism>
<keyword evidence="3 10" id="KW-0489">Methyltransferase</keyword>
<gene>
    <name evidence="10" type="primary">trmFO</name>
    <name evidence="12" type="ORF">BED41_09080</name>
</gene>
<dbReference type="STRING" id="1197717.BED41_09080"/>
<dbReference type="NCBIfam" id="NF003739">
    <property type="entry name" value="PRK05335.1"/>
    <property type="match status" value="1"/>
</dbReference>
<comment type="catalytic activity">
    <reaction evidence="10">
        <text>uridine(54) in tRNA + (6R)-5,10-methylene-5,6,7,8-tetrahydrofolate + NADPH + H(+) = 5-methyluridine(54) in tRNA + (6S)-5,6,7,8-tetrahydrofolate + NADP(+)</text>
        <dbReference type="Rhea" id="RHEA:62372"/>
        <dbReference type="Rhea" id="RHEA-COMP:10167"/>
        <dbReference type="Rhea" id="RHEA-COMP:10193"/>
        <dbReference type="ChEBI" id="CHEBI:15378"/>
        <dbReference type="ChEBI" id="CHEBI:15636"/>
        <dbReference type="ChEBI" id="CHEBI:57453"/>
        <dbReference type="ChEBI" id="CHEBI:57783"/>
        <dbReference type="ChEBI" id="CHEBI:58349"/>
        <dbReference type="ChEBI" id="CHEBI:65315"/>
        <dbReference type="ChEBI" id="CHEBI:74447"/>
        <dbReference type="EC" id="2.1.1.74"/>
    </reaction>
</comment>
<dbReference type="GO" id="GO:0002098">
    <property type="term" value="P:tRNA wobble uridine modification"/>
    <property type="evidence" value="ECO:0007669"/>
    <property type="project" value="TreeGrafter"/>
</dbReference>
<dbReference type="Gene3D" id="3.50.50.60">
    <property type="entry name" value="FAD/NAD(P)-binding domain"/>
    <property type="match status" value="2"/>
</dbReference>
<keyword evidence="5 10" id="KW-0808">Transferase</keyword>
<dbReference type="PANTHER" id="PTHR11806">
    <property type="entry name" value="GLUCOSE INHIBITED DIVISION PROTEIN A"/>
    <property type="match status" value="1"/>
</dbReference>
<feature type="domain" description="MnmG N-terminal" evidence="11">
    <location>
        <begin position="8"/>
        <end position="369"/>
    </location>
</feature>
<accession>A0A1B2I5G0</accession>
<dbReference type="GeneID" id="83058000"/>
<evidence type="ECO:0000256" key="9">
    <source>
        <dbReference type="ARBA" id="ARBA00023027"/>
    </source>
</evidence>
<dbReference type="EMBL" id="CP016757">
    <property type="protein sequence ID" value="ANZ45208.1"/>
    <property type="molecule type" value="Genomic_DNA"/>
</dbReference>
<name>A0A1B2I5G0_9BACT</name>
<dbReference type="HAMAP" id="MF_01037">
    <property type="entry name" value="TrmFO"/>
    <property type="match status" value="1"/>
</dbReference>
<dbReference type="GO" id="GO:0030488">
    <property type="term" value="P:tRNA methylation"/>
    <property type="evidence" value="ECO:0007669"/>
    <property type="project" value="TreeGrafter"/>
</dbReference>
<dbReference type="InterPro" id="IPR040131">
    <property type="entry name" value="MnmG_N"/>
</dbReference>
<keyword evidence="13" id="KW-1185">Reference proteome</keyword>
<dbReference type="RefSeq" id="WP_066745060.1">
    <property type="nucleotide sequence ID" value="NZ_CP016757.1"/>
</dbReference>
<dbReference type="NCBIfam" id="TIGR00137">
    <property type="entry name" value="gid_trmFO"/>
    <property type="match status" value="1"/>
</dbReference>
<evidence type="ECO:0000256" key="10">
    <source>
        <dbReference type="HAMAP-Rule" id="MF_01037"/>
    </source>
</evidence>
<keyword evidence="6 10" id="KW-0819">tRNA processing</keyword>
<evidence type="ECO:0000256" key="5">
    <source>
        <dbReference type="ARBA" id="ARBA00022679"/>
    </source>
</evidence>
<dbReference type="GO" id="GO:0047151">
    <property type="term" value="F:tRNA (uracil(54)-C5)-methyltransferase activity, 5,10-methylenetetrahydrofolate-dependent"/>
    <property type="evidence" value="ECO:0007669"/>
    <property type="project" value="UniProtKB-UniRule"/>
</dbReference>
<dbReference type="AlphaFoldDB" id="A0A1B2I5G0"/>
<keyword evidence="4 10" id="KW-0285">Flavoprotein</keyword>
<dbReference type="OrthoDB" id="9803114at2"/>
<reference evidence="12" key="1">
    <citation type="submission" date="2016-08" db="EMBL/GenBank/DDBJ databases">
        <title>Complete genome of Cloacibacillus porcorum.</title>
        <authorList>
            <person name="Looft T."/>
            <person name="Bayles D.O."/>
            <person name="Alt D.P."/>
        </authorList>
    </citation>
    <scope>NUCLEOTIDE SEQUENCE [LARGE SCALE GENOMIC DNA]</scope>
    <source>
        <strain evidence="12">CL-84</strain>
    </source>
</reference>
<dbReference type="GO" id="GO:0050660">
    <property type="term" value="F:flavin adenine dinucleotide binding"/>
    <property type="evidence" value="ECO:0007669"/>
    <property type="project" value="UniProtKB-UniRule"/>
</dbReference>
<sequence>MTQTCKTVTVAGGGLAGSEAAWQLAERGVRVRLCEMRPLKMTPAHETPMLGELVCSNSLGGEKLTTPAGILKAELKRMDSLIMRCAEASRVPAGNALAVDREVFARLIDDSIASHPNIELVREELTEIPEEPAIIATGPLTSASMAQSLAALTGEDFLYFYDAVAPIVDVSTVDMSKAFRANRYGMEGDYINCPMNEEEYNLFWNELVNAETAPRHDFEEEQMRHFDGCLPVEVIAKRGEKTLLFGPLRPVGFEAFNDGKEPCAVVQLRQDNGEGSLFNIVGFQTNLKWGEQERVFRLIPALREAEFVRKGVMHRNLFVCAPKVLDPYLRFNGREALFIAGQASGVEGYMESTAMGLAAALFAYLQVSGLPMADFPLETAVGSLLNYLRGALPESFQPMNVNLGIFPRLPGKKIRRRTERCEAYAARSLEALEKFIGENKILFPNKQL</sequence>
<comment type="function">
    <text evidence="10">Catalyzes the folate-dependent formation of 5-methyl-uridine at position 54 (M-5-U54) in all tRNAs.</text>
</comment>
<dbReference type="KEGG" id="cpor:BED41_09080"/>
<comment type="similarity">
    <text evidence="10">Belongs to the MnmG family. TrmFO subfamily.</text>
</comment>
<comment type="cofactor">
    <cofactor evidence="1 10">
        <name>FAD</name>
        <dbReference type="ChEBI" id="CHEBI:57692"/>
    </cofactor>
</comment>
<evidence type="ECO:0000313" key="13">
    <source>
        <dbReference type="Proteomes" id="UP000093044"/>
    </source>
</evidence>
<protein>
    <recommendedName>
        <fullName evidence="10">Methylenetetrahydrofolate--tRNA-(uracil-5-)-methyltransferase TrmFO</fullName>
        <ecNumber evidence="10">2.1.1.74</ecNumber>
    </recommendedName>
    <alternativeName>
        <fullName evidence="10">Folate-dependent tRNA (uracil-5-)-methyltransferase</fullName>
    </alternativeName>
    <alternativeName>
        <fullName evidence="10">Folate-dependent tRNA(M-5-U54)-methyltransferase</fullName>
    </alternativeName>
</protein>
<evidence type="ECO:0000256" key="6">
    <source>
        <dbReference type="ARBA" id="ARBA00022694"/>
    </source>
</evidence>
<keyword evidence="7 10" id="KW-0274">FAD</keyword>
<keyword evidence="2 10" id="KW-0963">Cytoplasm</keyword>
<dbReference type="PANTHER" id="PTHR11806:SF2">
    <property type="entry name" value="METHYLENETETRAHYDROFOLATE--TRNA-(URACIL-5-)-METHYLTRANSFERASE TRMFO"/>
    <property type="match status" value="1"/>
</dbReference>
<evidence type="ECO:0000256" key="7">
    <source>
        <dbReference type="ARBA" id="ARBA00022827"/>
    </source>
</evidence>